<sequence length="188" mass="20872">MRFSGRTRTVIPAWFRAHVLPAHGGTWDACAAALLADPLERRRIDELAVELKDGFDRPVFIGRDHWWSLRPRVLDGMHRSIAAMRAGIDIPIRYGYPDDDVYDHSDAYTITAVNAGPDKLLDAAMSLSSFRSAAGPWVQCDVGSAYGNVVRLQLPRHPQLREQIAAQLRGRLQAVGIDAQVAFAEDPD</sequence>
<protein>
    <submittedName>
        <fullName evidence="1">Uncharacterized protein</fullName>
    </submittedName>
</protein>
<accession>A0ABN5YKL1</accession>
<evidence type="ECO:0000313" key="2">
    <source>
        <dbReference type="Proteomes" id="UP000465609"/>
    </source>
</evidence>
<keyword evidence="2" id="KW-1185">Reference proteome</keyword>
<dbReference type="Proteomes" id="UP000465609">
    <property type="component" value="Chromosome"/>
</dbReference>
<evidence type="ECO:0000313" key="1">
    <source>
        <dbReference type="EMBL" id="BBX82195.1"/>
    </source>
</evidence>
<name>A0ABN5YKL1_9MYCO</name>
<gene>
    <name evidence="1" type="ORF">MAUB_00680</name>
</gene>
<proteinExistence type="predicted"/>
<organism evidence="1 2">
    <name type="scientific">Mycolicibacterium aubagnense</name>
    <dbReference type="NCBI Taxonomy" id="319707"/>
    <lineage>
        <taxon>Bacteria</taxon>
        <taxon>Bacillati</taxon>
        <taxon>Actinomycetota</taxon>
        <taxon>Actinomycetes</taxon>
        <taxon>Mycobacteriales</taxon>
        <taxon>Mycobacteriaceae</taxon>
        <taxon>Mycolicibacterium</taxon>
    </lineage>
</organism>
<dbReference type="RefSeq" id="WP_138230290.1">
    <property type="nucleotide sequence ID" value="NZ_POTN01000023.1"/>
</dbReference>
<reference evidence="1 2" key="1">
    <citation type="journal article" date="2019" name="Emerg. Microbes Infect.">
        <title>Comprehensive subspecies identification of 175 nontuberculous mycobacteria species based on 7547 genomic profiles.</title>
        <authorList>
            <person name="Matsumoto Y."/>
            <person name="Kinjo T."/>
            <person name="Motooka D."/>
            <person name="Nabeya D."/>
            <person name="Jung N."/>
            <person name="Uechi K."/>
            <person name="Horii T."/>
            <person name="Iida T."/>
            <person name="Fujita J."/>
            <person name="Nakamura S."/>
        </authorList>
    </citation>
    <scope>NUCLEOTIDE SEQUENCE [LARGE SCALE GENOMIC DNA]</scope>
    <source>
        <strain evidence="1 2">JCM 15296</strain>
    </source>
</reference>
<dbReference type="EMBL" id="AP022577">
    <property type="protein sequence ID" value="BBX82195.1"/>
    <property type="molecule type" value="Genomic_DNA"/>
</dbReference>